<evidence type="ECO:0000313" key="1">
    <source>
        <dbReference type="EMBL" id="QIE88086.1"/>
    </source>
</evidence>
<proteinExistence type="predicted"/>
<protein>
    <submittedName>
        <fullName evidence="1">Uncharacterized protein</fullName>
    </submittedName>
</protein>
<dbReference type="AlphaFoldDB" id="A0A6G6IY05"/>
<reference evidence="1 2" key="1">
    <citation type="submission" date="2020-02" db="EMBL/GenBank/DDBJ databases">
        <title>Integrative conjugative elements (ICEs) and plasmids drive adaptation of Pseudomonas nitroreducens strain HBP1 to wastewater environment.</title>
        <authorList>
            <person name="Sentchilo V."/>
            <person name="Carraro N."/>
            <person name="Bertelli C."/>
            <person name="van der Meer J.R."/>
        </authorList>
    </citation>
    <scope>NUCLEOTIDE SEQUENCE [LARGE SCALE GENOMIC DNA]</scope>
    <source>
        <strain evidence="1 2">HBP1</strain>
    </source>
</reference>
<dbReference type="KEGG" id="pnt:G5B91_18135"/>
<organism evidence="1 2">
    <name type="scientific">Pseudomonas nitroreducens</name>
    <dbReference type="NCBI Taxonomy" id="46680"/>
    <lineage>
        <taxon>Bacteria</taxon>
        <taxon>Pseudomonadati</taxon>
        <taxon>Pseudomonadota</taxon>
        <taxon>Gammaproteobacteria</taxon>
        <taxon>Pseudomonadales</taxon>
        <taxon>Pseudomonadaceae</taxon>
        <taxon>Pseudomonas</taxon>
    </lineage>
</organism>
<accession>A0A6G6IY05</accession>
<gene>
    <name evidence="1" type="ORF">G5B91_18135</name>
</gene>
<dbReference type="Proteomes" id="UP000501063">
    <property type="component" value="Chromosome"/>
</dbReference>
<evidence type="ECO:0000313" key="2">
    <source>
        <dbReference type="Proteomes" id="UP000501063"/>
    </source>
</evidence>
<name>A0A6G6IY05_PSENT</name>
<dbReference type="RefSeq" id="WP_024765163.1">
    <property type="nucleotide sequence ID" value="NZ_CP049140.1"/>
</dbReference>
<sequence length="68" mass="7667">MTTYYPKASRCEGCSKRHQDCSSLPFNRMPVHRHDGGDAIVICTEYRQVNHCASLRDRSGLRGNRGVA</sequence>
<dbReference type="EMBL" id="CP049140">
    <property type="protein sequence ID" value="QIE88086.1"/>
    <property type="molecule type" value="Genomic_DNA"/>
</dbReference>